<evidence type="ECO:0000313" key="1">
    <source>
        <dbReference type="EMBL" id="GJJ12743.1"/>
    </source>
</evidence>
<name>A0AAV5AI07_9AGAM</name>
<dbReference type="Proteomes" id="UP001050691">
    <property type="component" value="Unassembled WGS sequence"/>
</dbReference>
<sequence length="443" mass="49724">MNSISLNGLIERTFLSNTYRAATVQVRKIPPMVFHHHQVVLANGVVSLLVEQLTAVNDLQNLDRPRPYRKVRGTAVVCGGSISGLLAAKACAAHFESVIVIEAEGWLSDSTATNLDKSYRDADFPHKRSHVAQYYATHFFLSFLINAMLKWFPNFSLEVNKKGGKIVPQVFTTYISGIPLVLPKFASEEKVPRTVAITRPTFETILRKLVLESCPNLTYICGSVIGLVKDSTADDIRGVRIRKSTGETIVPASLVLDCTGSAMGGFRWLKELAIAEGRNISALRLDSLRSTYSPKLRYATFEFNVPLHLRPRMKELGYPGNWETNFIDFLNQADPDIDCTGFAVLMQEHNYVQYICGGWDRPKRNLTSIHDMKEFISQIGVWRPLPEWITLLLDLFEENKVPFTAKSNSLVSCTYIPYHLYEDLPSNFVVIGDSGMTTNPLRA</sequence>
<dbReference type="InterPro" id="IPR036188">
    <property type="entry name" value="FAD/NAD-bd_sf"/>
</dbReference>
<comment type="caution">
    <text evidence="1">The sequence shown here is derived from an EMBL/GenBank/DDBJ whole genome shotgun (WGS) entry which is preliminary data.</text>
</comment>
<reference evidence="1" key="1">
    <citation type="submission" date="2021-10" db="EMBL/GenBank/DDBJ databases">
        <title>De novo Genome Assembly of Clathrus columnatus (Basidiomycota, Fungi) Using Illumina and Nanopore Sequence Data.</title>
        <authorList>
            <person name="Ogiso-Tanaka E."/>
            <person name="Itagaki H."/>
            <person name="Hosoya T."/>
            <person name="Hosaka K."/>
        </authorList>
    </citation>
    <scope>NUCLEOTIDE SEQUENCE</scope>
    <source>
        <strain evidence="1">MO-923</strain>
    </source>
</reference>
<evidence type="ECO:0000313" key="2">
    <source>
        <dbReference type="Proteomes" id="UP001050691"/>
    </source>
</evidence>
<dbReference type="EMBL" id="BPWL01000007">
    <property type="protein sequence ID" value="GJJ12743.1"/>
    <property type="molecule type" value="Genomic_DNA"/>
</dbReference>
<gene>
    <name evidence="1" type="ORF">Clacol_006988</name>
</gene>
<protein>
    <submittedName>
        <fullName evidence="1">Uncharacterized protein</fullName>
    </submittedName>
</protein>
<dbReference type="SUPFAM" id="SSF51905">
    <property type="entry name" value="FAD/NAD(P)-binding domain"/>
    <property type="match status" value="1"/>
</dbReference>
<organism evidence="1 2">
    <name type="scientific">Clathrus columnatus</name>
    <dbReference type="NCBI Taxonomy" id="1419009"/>
    <lineage>
        <taxon>Eukaryota</taxon>
        <taxon>Fungi</taxon>
        <taxon>Dikarya</taxon>
        <taxon>Basidiomycota</taxon>
        <taxon>Agaricomycotina</taxon>
        <taxon>Agaricomycetes</taxon>
        <taxon>Phallomycetidae</taxon>
        <taxon>Phallales</taxon>
        <taxon>Clathraceae</taxon>
        <taxon>Clathrus</taxon>
    </lineage>
</organism>
<proteinExistence type="predicted"/>
<keyword evidence="2" id="KW-1185">Reference proteome</keyword>
<accession>A0AAV5AI07</accession>
<dbReference type="AlphaFoldDB" id="A0AAV5AI07"/>